<dbReference type="AlphaFoldDB" id="A0A8J9YPI4"/>
<evidence type="ECO:0000313" key="2">
    <source>
        <dbReference type="Proteomes" id="UP000838412"/>
    </source>
</evidence>
<proteinExistence type="predicted"/>
<keyword evidence="2" id="KW-1185">Reference proteome</keyword>
<sequence>MEAWPPRPPLTEGKAKFLSSWQAGHARPQHMVPSRRTIYSHREVKFQHAQAPGGASRGCQFVPVFSLGEYI</sequence>
<dbReference type="EMBL" id="OV696686">
    <property type="protein sequence ID" value="CAH1233396.1"/>
    <property type="molecule type" value="Genomic_DNA"/>
</dbReference>
<dbReference type="Proteomes" id="UP000838412">
    <property type="component" value="Chromosome 1"/>
</dbReference>
<accession>A0A8J9YPI4</accession>
<name>A0A8J9YPI4_BRALA</name>
<evidence type="ECO:0000313" key="1">
    <source>
        <dbReference type="EMBL" id="CAH1233396.1"/>
    </source>
</evidence>
<gene>
    <name evidence="1" type="primary">Hypp729</name>
    <name evidence="1" type="ORF">BLAG_LOCUS2171</name>
</gene>
<protein>
    <submittedName>
        <fullName evidence="1">Hypp729 protein</fullName>
    </submittedName>
</protein>
<organism evidence="1 2">
    <name type="scientific">Branchiostoma lanceolatum</name>
    <name type="common">Common lancelet</name>
    <name type="synonym">Amphioxus lanceolatum</name>
    <dbReference type="NCBI Taxonomy" id="7740"/>
    <lineage>
        <taxon>Eukaryota</taxon>
        <taxon>Metazoa</taxon>
        <taxon>Chordata</taxon>
        <taxon>Cephalochordata</taxon>
        <taxon>Leptocardii</taxon>
        <taxon>Amphioxiformes</taxon>
        <taxon>Branchiostomatidae</taxon>
        <taxon>Branchiostoma</taxon>
    </lineage>
</organism>
<reference evidence="1" key="1">
    <citation type="submission" date="2022-01" db="EMBL/GenBank/DDBJ databases">
        <authorList>
            <person name="Braso-Vives M."/>
        </authorList>
    </citation>
    <scope>NUCLEOTIDE SEQUENCE</scope>
</reference>